<sequence>MSFSEPVIKDTAALALAILNKAFPSSDAALRRTHVKHKKQDHVAADIMSAPAFAAHRHSHRAPETGPSNRTFWRRFFALRPRLGENYRRGARQLLRGFIGAFKQTATPFSETVRPLFSRGSRIPLTVSSEKQQKSLFLALLHPMLHSRRRQDTDLLHPFRGIENKR</sequence>
<gene>
    <name evidence="1" type="ORF">GGD53_001904</name>
</gene>
<evidence type="ECO:0000313" key="1">
    <source>
        <dbReference type="EMBL" id="MBB4191751.1"/>
    </source>
</evidence>
<dbReference type="AlphaFoldDB" id="A0A7W6MFG0"/>
<evidence type="ECO:0000313" key="2">
    <source>
        <dbReference type="Proteomes" id="UP000524492"/>
    </source>
</evidence>
<dbReference type="Proteomes" id="UP000524492">
    <property type="component" value="Unassembled WGS sequence"/>
</dbReference>
<comment type="caution">
    <text evidence="1">The sequence shown here is derived from an EMBL/GenBank/DDBJ whole genome shotgun (WGS) entry which is preliminary data.</text>
</comment>
<accession>A0A7W6MFG0</accession>
<protein>
    <submittedName>
        <fullName evidence="1">Uncharacterized protein</fullName>
    </submittedName>
</protein>
<dbReference type="EMBL" id="JACIFV010000005">
    <property type="protein sequence ID" value="MBB4191751.1"/>
    <property type="molecule type" value="Genomic_DNA"/>
</dbReference>
<name>A0A7W6MFG0_9HYPH</name>
<reference evidence="1 2" key="1">
    <citation type="submission" date="2020-08" db="EMBL/GenBank/DDBJ databases">
        <title>Genomic Encyclopedia of Type Strains, Phase IV (KMG-V): Genome sequencing to study the core and pangenomes of soil and plant-associated prokaryotes.</title>
        <authorList>
            <person name="Whitman W."/>
        </authorList>
    </citation>
    <scope>NUCLEOTIDE SEQUENCE [LARGE SCALE GENOMIC DNA]</scope>
    <source>
        <strain evidence="1 2">SEMIA 4074</strain>
    </source>
</reference>
<keyword evidence="2" id="KW-1185">Reference proteome</keyword>
<proteinExistence type="predicted"/>
<dbReference type="RefSeq" id="WP_184455713.1">
    <property type="nucleotide sequence ID" value="NZ_JACIFV010000005.1"/>
</dbReference>
<organism evidence="1 2">
    <name type="scientific">Rhizobium aethiopicum</name>
    <dbReference type="NCBI Taxonomy" id="1138170"/>
    <lineage>
        <taxon>Bacteria</taxon>
        <taxon>Pseudomonadati</taxon>
        <taxon>Pseudomonadota</taxon>
        <taxon>Alphaproteobacteria</taxon>
        <taxon>Hyphomicrobiales</taxon>
        <taxon>Rhizobiaceae</taxon>
        <taxon>Rhizobium/Agrobacterium group</taxon>
        <taxon>Rhizobium</taxon>
    </lineage>
</organism>